<dbReference type="PATRIC" id="fig|1224163.3.peg.1670"/>
<dbReference type="EMBL" id="CP003924">
    <property type="protein sequence ID" value="AGS35136.1"/>
    <property type="molecule type" value="Genomic_DNA"/>
</dbReference>
<accession>S5TJT2</accession>
<protein>
    <recommendedName>
        <fullName evidence="9">Monovalent cation/H+ antiporter subunit E</fullName>
    </recommendedName>
</protein>
<dbReference type="STRING" id="1224163.B841_08315"/>
<comment type="similarity">
    <text evidence="2">Belongs to the CPA3 antiporters (TC 2.A.63) subunit E family.</text>
</comment>
<evidence type="ECO:0000256" key="5">
    <source>
        <dbReference type="ARBA" id="ARBA00022989"/>
    </source>
</evidence>
<keyword evidence="6" id="KW-0472">Membrane</keyword>
<reference evidence="7 8" key="1">
    <citation type="submission" date="2012-11" db="EMBL/GenBank/DDBJ databases">
        <title>The complete genome sequence of Corynebacterium maris Coryn-1 (=DSM 45190).</title>
        <authorList>
            <person name="Schaffert L."/>
            <person name="Albersmeier A."/>
            <person name="Kalinowski J."/>
            <person name="Ruckert C."/>
        </authorList>
    </citation>
    <scope>NUCLEOTIDE SEQUENCE [LARGE SCALE GENOMIC DNA]</scope>
    <source>
        <strain evidence="8">Coryn-1</strain>
    </source>
</reference>
<keyword evidence="4" id="KW-0812">Transmembrane</keyword>
<dbReference type="RefSeq" id="WP_020935069.1">
    <property type="nucleotide sequence ID" value="NC_021915.1"/>
</dbReference>
<evidence type="ECO:0000256" key="6">
    <source>
        <dbReference type="ARBA" id="ARBA00023136"/>
    </source>
</evidence>
<dbReference type="Proteomes" id="UP000015388">
    <property type="component" value="Chromosome"/>
</dbReference>
<dbReference type="HOGENOM" id="CLU_086615_6_0_11"/>
<evidence type="ECO:0000256" key="1">
    <source>
        <dbReference type="ARBA" id="ARBA00004651"/>
    </source>
</evidence>
<proteinExistence type="inferred from homology"/>
<dbReference type="PANTHER" id="PTHR34584">
    <property type="entry name" value="NA(+)/H(+) ANTIPORTER SUBUNIT E1"/>
    <property type="match status" value="1"/>
</dbReference>
<evidence type="ECO:0000313" key="8">
    <source>
        <dbReference type="Proteomes" id="UP000015388"/>
    </source>
</evidence>
<name>S5TJT2_9CORY</name>
<evidence type="ECO:0008006" key="9">
    <source>
        <dbReference type="Google" id="ProtNLM"/>
    </source>
</evidence>
<comment type="subcellular location">
    <subcellularLocation>
        <location evidence="1">Cell membrane</location>
        <topology evidence="1">Multi-pass membrane protein</topology>
    </subcellularLocation>
</comment>
<keyword evidence="8" id="KW-1185">Reference proteome</keyword>
<keyword evidence="5" id="KW-1133">Transmembrane helix</keyword>
<dbReference type="GO" id="GO:0005886">
    <property type="term" value="C:plasma membrane"/>
    <property type="evidence" value="ECO:0007669"/>
    <property type="project" value="UniProtKB-SubCell"/>
</dbReference>
<evidence type="ECO:0000256" key="4">
    <source>
        <dbReference type="ARBA" id="ARBA00022692"/>
    </source>
</evidence>
<evidence type="ECO:0000256" key="2">
    <source>
        <dbReference type="ARBA" id="ARBA00006228"/>
    </source>
</evidence>
<dbReference type="PANTHER" id="PTHR34584:SF1">
    <property type="entry name" value="NA(+)_H(+) ANTIPORTER SUBUNIT E1"/>
    <property type="match status" value="1"/>
</dbReference>
<gene>
    <name evidence="7" type="ORF">B841_08315</name>
</gene>
<dbReference type="InterPro" id="IPR002758">
    <property type="entry name" value="Cation_antiport_E"/>
</dbReference>
<dbReference type="AlphaFoldDB" id="S5TJT2"/>
<evidence type="ECO:0000256" key="3">
    <source>
        <dbReference type="ARBA" id="ARBA00022475"/>
    </source>
</evidence>
<sequence>MTNILSWPFRVIGFWLWYLKEFLTSNMSVLKDIVTPGHLSTPGIARYECRSLTDGYYTLFAALVTVTPGTLVVGAAETTDEGVRVMYVHGMYNESADELRADLRDMEERMLKGLMLQPKFNEGAQ</sequence>
<organism evidence="7 8">
    <name type="scientific">Corynebacterium maris DSM 45190</name>
    <dbReference type="NCBI Taxonomy" id="1224163"/>
    <lineage>
        <taxon>Bacteria</taxon>
        <taxon>Bacillati</taxon>
        <taxon>Actinomycetota</taxon>
        <taxon>Actinomycetes</taxon>
        <taxon>Mycobacteriales</taxon>
        <taxon>Corynebacteriaceae</taxon>
        <taxon>Corynebacterium</taxon>
    </lineage>
</organism>
<dbReference type="eggNOG" id="COG1863">
    <property type="taxonomic scope" value="Bacteria"/>
</dbReference>
<dbReference type="GO" id="GO:0008324">
    <property type="term" value="F:monoatomic cation transmembrane transporter activity"/>
    <property type="evidence" value="ECO:0007669"/>
    <property type="project" value="InterPro"/>
</dbReference>
<keyword evidence="3" id="KW-1003">Cell membrane</keyword>
<dbReference type="OrthoDB" id="3837866at2"/>
<dbReference type="Pfam" id="PF01899">
    <property type="entry name" value="MNHE"/>
    <property type="match status" value="1"/>
</dbReference>
<dbReference type="KEGG" id="cmd:B841_08315"/>
<evidence type="ECO:0000313" key="7">
    <source>
        <dbReference type="EMBL" id="AGS35136.1"/>
    </source>
</evidence>